<feature type="transmembrane region" description="Helical" evidence="1">
    <location>
        <begin position="200"/>
        <end position="221"/>
    </location>
</feature>
<feature type="transmembrane region" description="Helical" evidence="1">
    <location>
        <begin position="299"/>
        <end position="317"/>
    </location>
</feature>
<feature type="transmembrane region" description="Helical" evidence="1">
    <location>
        <begin position="270"/>
        <end position="287"/>
    </location>
</feature>
<feature type="transmembrane region" description="Helical" evidence="1">
    <location>
        <begin position="68"/>
        <end position="88"/>
    </location>
</feature>
<dbReference type="AlphaFoldDB" id="A0A239ILW1"/>
<dbReference type="Proteomes" id="UP000198415">
    <property type="component" value="Unassembled WGS sequence"/>
</dbReference>
<dbReference type="RefSeq" id="WP_089298615.1">
    <property type="nucleotide sequence ID" value="NZ_BOMU01000109.1"/>
</dbReference>
<evidence type="ECO:0000313" key="3">
    <source>
        <dbReference type="EMBL" id="SNS94587.1"/>
    </source>
</evidence>
<evidence type="ECO:0000256" key="1">
    <source>
        <dbReference type="SAM" id="Phobius"/>
    </source>
</evidence>
<evidence type="ECO:0000259" key="2">
    <source>
        <dbReference type="Pfam" id="PF01757"/>
    </source>
</evidence>
<feature type="domain" description="Acyltransferase 3" evidence="2">
    <location>
        <begin position="22"/>
        <end position="369"/>
    </location>
</feature>
<feature type="transmembrane region" description="Helical" evidence="1">
    <location>
        <begin position="27"/>
        <end position="48"/>
    </location>
</feature>
<keyword evidence="4" id="KW-1185">Reference proteome</keyword>
<name>A0A239ILW1_9ACTN</name>
<evidence type="ECO:0000313" key="4">
    <source>
        <dbReference type="Proteomes" id="UP000198415"/>
    </source>
</evidence>
<sequence length="387" mass="40770">MTTTAWADRIATATPPDRERVIDGLRVIAMLGVVAGHWLVTGLTTGTGGELHQASPLTAIPGLTPLTWVLQTLGLFFFVAGNTAARGLDRAGRRGGSTRSWLAGRARRLLPPIVVFLGVWLLILAALRHTAIGPWTLHTAGTIAFSPLWFVLVLVLLLPLTPPVLGAVDRFGAAAALLPLGALIAMDALRYWLWPGMPGWPAYLNCVTAWLVPYTLGAAASRGRLAGERCGRGLLLAGLTSGALLIAAGYPASLVGVPGDGRSNLNPPSLLTAALSAVQIGLALLLWARLERRLHRPGWWAVVGGLNLTAMTIFLWHQSALFGVAGLGHVLGSDPVGLIGSPDSAGWIGHRLLWLPVVAVALIVLCLLFRRAESFGAGDGSRSLAHR</sequence>
<protein>
    <submittedName>
        <fullName evidence="3">Acyltransferase family protein</fullName>
    </submittedName>
</protein>
<keyword evidence="3" id="KW-0012">Acyltransferase</keyword>
<dbReference type="Pfam" id="PF01757">
    <property type="entry name" value="Acyl_transf_3"/>
    <property type="match status" value="1"/>
</dbReference>
<dbReference type="GO" id="GO:0016747">
    <property type="term" value="F:acyltransferase activity, transferring groups other than amino-acyl groups"/>
    <property type="evidence" value="ECO:0007669"/>
    <property type="project" value="InterPro"/>
</dbReference>
<organism evidence="3 4">
    <name type="scientific">Actinoplanes regularis</name>
    <dbReference type="NCBI Taxonomy" id="52697"/>
    <lineage>
        <taxon>Bacteria</taxon>
        <taxon>Bacillati</taxon>
        <taxon>Actinomycetota</taxon>
        <taxon>Actinomycetes</taxon>
        <taxon>Micromonosporales</taxon>
        <taxon>Micromonosporaceae</taxon>
        <taxon>Actinoplanes</taxon>
    </lineage>
</organism>
<dbReference type="OrthoDB" id="8206682at2"/>
<feature type="transmembrane region" description="Helical" evidence="1">
    <location>
        <begin position="233"/>
        <end position="250"/>
    </location>
</feature>
<gene>
    <name evidence="3" type="ORF">SAMN06264365_13018</name>
</gene>
<reference evidence="3 4" key="1">
    <citation type="submission" date="2017-06" db="EMBL/GenBank/DDBJ databases">
        <authorList>
            <person name="Kim H.J."/>
            <person name="Triplett B.A."/>
        </authorList>
    </citation>
    <scope>NUCLEOTIDE SEQUENCE [LARGE SCALE GENOMIC DNA]</scope>
    <source>
        <strain evidence="3 4">DSM 43151</strain>
    </source>
</reference>
<feature type="transmembrane region" description="Helical" evidence="1">
    <location>
        <begin position="171"/>
        <end position="194"/>
    </location>
</feature>
<keyword evidence="1" id="KW-0472">Membrane</keyword>
<proteinExistence type="predicted"/>
<feature type="transmembrane region" description="Helical" evidence="1">
    <location>
        <begin position="352"/>
        <end position="369"/>
    </location>
</feature>
<keyword evidence="1" id="KW-1133">Transmembrane helix</keyword>
<keyword evidence="3" id="KW-0808">Transferase</keyword>
<dbReference type="EMBL" id="FZNR01000030">
    <property type="protein sequence ID" value="SNS94587.1"/>
    <property type="molecule type" value="Genomic_DNA"/>
</dbReference>
<keyword evidence="1" id="KW-0812">Transmembrane</keyword>
<feature type="transmembrane region" description="Helical" evidence="1">
    <location>
        <begin position="139"/>
        <end position="159"/>
    </location>
</feature>
<dbReference type="InterPro" id="IPR002656">
    <property type="entry name" value="Acyl_transf_3_dom"/>
</dbReference>
<feature type="transmembrane region" description="Helical" evidence="1">
    <location>
        <begin position="109"/>
        <end position="127"/>
    </location>
</feature>
<accession>A0A239ILW1</accession>